<dbReference type="EMBL" id="CAADJE010000025">
    <property type="protein sequence ID" value="VFS78687.1"/>
    <property type="molecule type" value="Genomic_DNA"/>
</dbReference>
<evidence type="ECO:0000313" key="1">
    <source>
        <dbReference type="EMBL" id="VFS78687.1"/>
    </source>
</evidence>
<accession>A0A485BXW9</accession>
<dbReference type="Proteomes" id="UP000345637">
    <property type="component" value="Unassembled WGS sequence"/>
</dbReference>
<gene>
    <name evidence="1" type="primary">uraA_4</name>
    <name evidence="1" type="ORF">NCTC12998_05220</name>
</gene>
<reference evidence="1 2" key="1">
    <citation type="submission" date="2019-03" db="EMBL/GenBank/DDBJ databases">
        <authorList>
            <consortium name="Pathogen Informatics"/>
        </authorList>
    </citation>
    <scope>NUCLEOTIDE SEQUENCE [LARGE SCALE GENOMIC DNA]</scope>
    <source>
        <strain evidence="1 2">NCTC12998</strain>
    </source>
</reference>
<sequence length="38" mass="4064">MALATIVGVGLSLIFKLISVLRPEEVVLDAADSEEVKH</sequence>
<dbReference type="AlphaFoldDB" id="A0A485BXW9"/>
<name>A0A485BXW9_RAOPL</name>
<proteinExistence type="predicted"/>
<organism evidence="1 2">
    <name type="scientific">Raoultella planticola</name>
    <name type="common">Klebsiella planticola</name>
    <dbReference type="NCBI Taxonomy" id="575"/>
    <lineage>
        <taxon>Bacteria</taxon>
        <taxon>Pseudomonadati</taxon>
        <taxon>Pseudomonadota</taxon>
        <taxon>Gammaproteobacteria</taxon>
        <taxon>Enterobacterales</taxon>
        <taxon>Enterobacteriaceae</taxon>
        <taxon>Klebsiella/Raoultella group</taxon>
        <taxon>Raoultella</taxon>
    </lineage>
</organism>
<evidence type="ECO:0000313" key="2">
    <source>
        <dbReference type="Proteomes" id="UP000345637"/>
    </source>
</evidence>
<protein>
    <submittedName>
        <fullName evidence="1">Uracil transporter</fullName>
    </submittedName>
</protein>